<protein>
    <submittedName>
        <fullName evidence="1">Uncharacterized protein</fullName>
    </submittedName>
</protein>
<dbReference type="KEGG" id="orb:IPMB12_04560"/>
<dbReference type="InParanoid" id="A0A6G9IBC7"/>
<dbReference type="EMBL" id="CP050253">
    <property type="protein sequence ID" value="QIQ21014.1"/>
    <property type="molecule type" value="Genomic_DNA"/>
</dbReference>
<sequence>MRFLKLDDNHMINVDYIYQVQACEDDENGFKSIIIDDNNQRFYVKQSVQEIAVLFS</sequence>
<gene>
    <name evidence="1" type="ORF">IPMB12_04560</name>
</gene>
<name>A0A6G9IBC7_9GAMM</name>
<dbReference type="RefSeq" id="WP_166915375.1">
    <property type="nucleotide sequence ID" value="NZ_CP050253.1"/>
</dbReference>
<proteinExistence type="predicted"/>
<evidence type="ECO:0000313" key="2">
    <source>
        <dbReference type="Proteomes" id="UP000501168"/>
    </source>
</evidence>
<dbReference type="Proteomes" id="UP000501168">
    <property type="component" value="Chromosome"/>
</dbReference>
<reference evidence="1 2" key="1">
    <citation type="submission" date="2020-03" db="EMBL/GenBank/DDBJ databases">
        <title>Complete genome sequence of Orbus sp. IPMB12 (BCRC 80908).</title>
        <authorList>
            <person name="Lo W.-S."/>
            <person name="Chang T.-H."/>
            <person name="Kuo C.-H."/>
        </authorList>
    </citation>
    <scope>NUCLEOTIDE SEQUENCE [LARGE SCALE GENOMIC DNA]</scope>
    <source>
        <strain evidence="1 2">IPMB12</strain>
    </source>
</reference>
<accession>A0A6G9IBC7</accession>
<dbReference type="AlphaFoldDB" id="A0A6G9IBC7"/>
<keyword evidence="2" id="KW-1185">Reference proteome</keyword>
<evidence type="ECO:0000313" key="1">
    <source>
        <dbReference type="EMBL" id="QIQ21014.1"/>
    </source>
</evidence>
<organism evidence="1 2">
    <name type="scientific">Zophobihabitans entericus</name>
    <dbReference type="NCBI Taxonomy" id="1635327"/>
    <lineage>
        <taxon>Bacteria</taxon>
        <taxon>Pseudomonadati</taxon>
        <taxon>Pseudomonadota</taxon>
        <taxon>Gammaproteobacteria</taxon>
        <taxon>Orbales</taxon>
        <taxon>Orbaceae</taxon>
        <taxon>Zophobihabitans</taxon>
    </lineage>
</organism>